<protein>
    <submittedName>
        <fullName evidence="1">Uncharacterized protein</fullName>
    </submittedName>
</protein>
<name>A0ACD5VKI8_AVESA</name>
<evidence type="ECO:0000313" key="1">
    <source>
        <dbReference type="EnsemblPlants" id="AVESA.00010b.r2.3AG0444570.1.CDS.1"/>
    </source>
</evidence>
<evidence type="ECO:0000313" key="2">
    <source>
        <dbReference type="Proteomes" id="UP001732700"/>
    </source>
</evidence>
<keyword evidence="2" id="KW-1185">Reference proteome</keyword>
<reference evidence="1" key="2">
    <citation type="submission" date="2025-09" db="UniProtKB">
        <authorList>
            <consortium name="EnsemblPlants"/>
        </authorList>
    </citation>
    <scope>IDENTIFICATION</scope>
</reference>
<accession>A0ACD5VKI8</accession>
<dbReference type="Proteomes" id="UP001732700">
    <property type="component" value="Chromosome 3A"/>
</dbReference>
<dbReference type="EnsemblPlants" id="AVESA.00010b.r2.3AG0444570.1">
    <property type="protein sequence ID" value="AVESA.00010b.r2.3AG0444570.1.CDS.1"/>
    <property type="gene ID" value="AVESA.00010b.r2.3AG0444570"/>
</dbReference>
<reference evidence="1" key="1">
    <citation type="submission" date="2021-05" db="EMBL/GenBank/DDBJ databases">
        <authorList>
            <person name="Scholz U."/>
            <person name="Mascher M."/>
            <person name="Fiebig A."/>
        </authorList>
    </citation>
    <scope>NUCLEOTIDE SEQUENCE [LARGE SCALE GENOMIC DNA]</scope>
</reference>
<proteinExistence type="predicted"/>
<sequence length="214" mass="22530">MENGDETLASPTAAATLEKAAPNGGVTGEDVTVPDAVYPAKSYATVAANAEIEDLRATKLDLEEQLANAAKENKDLAAEAHRLEGLFSQARDDVATAEHAAATTEGEVAALLAEVERLKALLERKKADREGDERQRQELEAEVETVRQAKLKLEEEIDALKTSAAAATVEDREAAPDAGAPKEDGLAWQAMAASAAAGAAVTAAVVLIYLRLKR</sequence>
<organism evidence="1 2">
    <name type="scientific">Avena sativa</name>
    <name type="common">Oat</name>
    <dbReference type="NCBI Taxonomy" id="4498"/>
    <lineage>
        <taxon>Eukaryota</taxon>
        <taxon>Viridiplantae</taxon>
        <taxon>Streptophyta</taxon>
        <taxon>Embryophyta</taxon>
        <taxon>Tracheophyta</taxon>
        <taxon>Spermatophyta</taxon>
        <taxon>Magnoliopsida</taxon>
        <taxon>Liliopsida</taxon>
        <taxon>Poales</taxon>
        <taxon>Poaceae</taxon>
        <taxon>BOP clade</taxon>
        <taxon>Pooideae</taxon>
        <taxon>Poodae</taxon>
        <taxon>Poeae</taxon>
        <taxon>Poeae Chloroplast Group 1 (Aveneae type)</taxon>
        <taxon>Aveninae</taxon>
        <taxon>Avena</taxon>
    </lineage>
</organism>